<dbReference type="AlphaFoldDB" id="A0A7M1SRC8"/>
<dbReference type="KEGG" id="halt:IM660_10400"/>
<evidence type="ECO:0000313" key="2">
    <source>
        <dbReference type="Proteomes" id="UP000593758"/>
    </source>
</evidence>
<sequence>MYFEDHTHESAVQSPELAAQLTTIGIDVHDPVDVLSWVPYLLGFRPHESIVLIGVHTGSEGSGTGLVVRFDLADLDDPHVQADVMQHLARDGADHVLCVIVTEEPWDETLRFGGRSGRALRWWLQSSVADARSTWLLATRAFRCVECGRTPCCPVGGRPASVLDHSAVTAAFVYQGRSYVSCREDLAAQVDVAAPGRRSASAAAARHLRRNGLGAQCWRPESSARWLELVDMVAGPVAEAAQPHGQCPEPALVGKVLAGLTDPWVRDGVLLWVVTGRMLEDEERTDALADVFSGVLRPSVPRVDVALQAMTLLASHATRRWRVAPLAAASWVAWWSGDGAQAAVLLERVRSLDLDHSLGEVMTSVLAAGIAPGWARTVTDASA</sequence>
<organism evidence="1 2">
    <name type="scientific">Ruania alkalisoli</name>
    <dbReference type="NCBI Taxonomy" id="2779775"/>
    <lineage>
        <taxon>Bacteria</taxon>
        <taxon>Bacillati</taxon>
        <taxon>Actinomycetota</taxon>
        <taxon>Actinomycetes</taxon>
        <taxon>Micrococcales</taxon>
        <taxon>Ruaniaceae</taxon>
        <taxon>Ruania</taxon>
    </lineage>
</organism>
<proteinExistence type="predicted"/>
<accession>A0A7M1SRC8</accession>
<dbReference type="EMBL" id="CP063169">
    <property type="protein sequence ID" value="QOR69143.1"/>
    <property type="molecule type" value="Genomic_DNA"/>
</dbReference>
<gene>
    <name evidence="1" type="ORF">IM660_10400</name>
</gene>
<dbReference type="Pfam" id="PF13830">
    <property type="entry name" value="DUF4192"/>
    <property type="match status" value="1"/>
</dbReference>
<keyword evidence="2" id="KW-1185">Reference proteome</keyword>
<dbReference type="RefSeq" id="WP_193495273.1">
    <property type="nucleotide sequence ID" value="NZ_CP063169.1"/>
</dbReference>
<name>A0A7M1SRC8_9MICO</name>
<reference evidence="1 2" key="1">
    <citation type="submission" date="2020-10" db="EMBL/GenBank/DDBJ databases">
        <title>Haloactinobacterium sp. RN3S43, a bacterium isolated from saline soil.</title>
        <authorList>
            <person name="Sun J.-Q."/>
        </authorList>
    </citation>
    <scope>NUCLEOTIDE SEQUENCE [LARGE SCALE GENOMIC DNA]</scope>
    <source>
        <strain evidence="1 2">RN3S43</strain>
    </source>
</reference>
<evidence type="ECO:0000313" key="1">
    <source>
        <dbReference type="EMBL" id="QOR69143.1"/>
    </source>
</evidence>
<dbReference type="Proteomes" id="UP000593758">
    <property type="component" value="Chromosome"/>
</dbReference>
<dbReference type="InterPro" id="IPR025447">
    <property type="entry name" value="DUF4192"/>
</dbReference>
<protein>
    <submittedName>
        <fullName evidence="1">DUF4192 domain-containing protein</fullName>
    </submittedName>
</protein>